<dbReference type="EC" id="3.5.1.28" evidence="2"/>
<keyword evidence="7" id="KW-1185">Reference proteome</keyword>
<dbReference type="InterPro" id="IPR050695">
    <property type="entry name" value="N-acetylmuramoyl_amidase_3"/>
</dbReference>
<dbReference type="RefSeq" id="WP_263047961.1">
    <property type="nucleotide sequence ID" value="NZ_CP106738.1"/>
</dbReference>
<name>A0ABY6DBS9_9RHOB</name>
<dbReference type="SUPFAM" id="SSF53187">
    <property type="entry name" value="Zn-dependent exopeptidases"/>
    <property type="match status" value="1"/>
</dbReference>
<keyword evidence="4" id="KW-0732">Signal</keyword>
<evidence type="ECO:0000256" key="1">
    <source>
        <dbReference type="ARBA" id="ARBA00001561"/>
    </source>
</evidence>
<proteinExistence type="predicted"/>
<organism evidence="6 7">
    <name type="scientific">Roseovarius pelagicus</name>
    <dbReference type="NCBI Taxonomy" id="2980108"/>
    <lineage>
        <taxon>Bacteria</taxon>
        <taxon>Pseudomonadati</taxon>
        <taxon>Pseudomonadota</taxon>
        <taxon>Alphaproteobacteria</taxon>
        <taxon>Rhodobacterales</taxon>
        <taxon>Roseobacteraceae</taxon>
        <taxon>Roseovarius</taxon>
    </lineage>
</organism>
<protein>
    <recommendedName>
        <fullName evidence="2">N-acetylmuramoyl-L-alanine amidase</fullName>
        <ecNumber evidence="2">3.5.1.28</ecNumber>
    </recommendedName>
</protein>
<dbReference type="InterPro" id="IPR002508">
    <property type="entry name" value="MurNAc-LAA_cat"/>
</dbReference>
<evidence type="ECO:0000256" key="4">
    <source>
        <dbReference type="SAM" id="SignalP"/>
    </source>
</evidence>
<feature type="domain" description="MurNAc-LAA" evidence="5">
    <location>
        <begin position="241"/>
        <end position="396"/>
    </location>
</feature>
<keyword evidence="3" id="KW-0378">Hydrolase</keyword>
<evidence type="ECO:0000313" key="7">
    <source>
        <dbReference type="Proteomes" id="UP001064087"/>
    </source>
</evidence>
<feature type="chain" id="PRO_5046997952" description="N-acetylmuramoyl-L-alanine amidase" evidence="4">
    <location>
        <begin position="21"/>
        <end position="411"/>
    </location>
</feature>
<dbReference type="Gene3D" id="3.40.630.40">
    <property type="entry name" value="Zn-dependent exopeptidases"/>
    <property type="match status" value="1"/>
</dbReference>
<dbReference type="Gene3D" id="2.60.40.3500">
    <property type="match status" value="1"/>
</dbReference>
<dbReference type="Proteomes" id="UP001064087">
    <property type="component" value="Chromosome"/>
</dbReference>
<dbReference type="PANTHER" id="PTHR30404:SF0">
    <property type="entry name" value="N-ACETYLMURAMOYL-L-ALANINE AMIDASE AMIC"/>
    <property type="match status" value="1"/>
</dbReference>
<dbReference type="Pfam" id="PF11741">
    <property type="entry name" value="AMIN"/>
    <property type="match status" value="1"/>
</dbReference>
<evidence type="ECO:0000256" key="3">
    <source>
        <dbReference type="ARBA" id="ARBA00022801"/>
    </source>
</evidence>
<dbReference type="Pfam" id="PF01520">
    <property type="entry name" value="Amidase_3"/>
    <property type="match status" value="1"/>
</dbReference>
<accession>A0ABY6DBS9</accession>
<feature type="signal peptide" evidence="4">
    <location>
        <begin position="1"/>
        <end position="20"/>
    </location>
</feature>
<dbReference type="EMBL" id="CP106738">
    <property type="protein sequence ID" value="UXX83319.1"/>
    <property type="molecule type" value="Genomic_DNA"/>
</dbReference>
<comment type="catalytic activity">
    <reaction evidence="1">
        <text>Hydrolyzes the link between N-acetylmuramoyl residues and L-amino acid residues in certain cell-wall glycopeptides.</text>
        <dbReference type="EC" id="3.5.1.28"/>
    </reaction>
</comment>
<evidence type="ECO:0000259" key="5">
    <source>
        <dbReference type="SMART" id="SM00646"/>
    </source>
</evidence>
<evidence type="ECO:0000313" key="6">
    <source>
        <dbReference type="EMBL" id="UXX83319.1"/>
    </source>
</evidence>
<dbReference type="CDD" id="cd02696">
    <property type="entry name" value="MurNAc-LAA"/>
    <property type="match status" value="1"/>
</dbReference>
<sequence>MIRVCLTFLAAVWLATGAAAQGAGGQGFGGLARLDTDESGITGTRNNVRINLALSQGVPYRVFTLEDPARVVLDFREVNWTDVIGDALNETDNVTDVRVGGFRPGWSRMVVDLAGPFALQNADMRVDEATGAAALRVVLKRVSDAEFSARSGLPAAPSWDVIPEGDGTVSRPARDPDAPLLIVLDPGHGGIDPGAESGAVVEKDLMLSFARQLKEVLVRGGGVEVMLTRDDDSFVSLERRVAIAHQAGADVFLSLHTDSLGEGSARGATVYVLSADASDAASAALAERHNRADLLAGLDLTGTDDIVADILMDLARMETQPRADLLARALVLGIREMDLPLNKRPLRSASFSVLKSPDIPSILLELGFISDGRDLDNLADPEWRNRMAIAISDGIKAWLIADAAAAELVRQ</sequence>
<reference evidence="6" key="1">
    <citation type="submission" date="2022-10" db="EMBL/GenBank/DDBJ databases">
        <title>Roseovarius pelagicus sp. nov., isolated from Arctic seawater.</title>
        <authorList>
            <person name="Hong Y.W."/>
            <person name="Hwang C.Y."/>
        </authorList>
    </citation>
    <scope>NUCLEOTIDE SEQUENCE</scope>
    <source>
        <strain evidence="6">HL-MP18</strain>
    </source>
</reference>
<dbReference type="SMART" id="SM00646">
    <property type="entry name" value="Ami_3"/>
    <property type="match status" value="1"/>
</dbReference>
<dbReference type="InterPro" id="IPR021731">
    <property type="entry name" value="AMIN_dom"/>
</dbReference>
<evidence type="ECO:0000256" key="2">
    <source>
        <dbReference type="ARBA" id="ARBA00011901"/>
    </source>
</evidence>
<gene>
    <name evidence="6" type="ORF">N7U68_01135</name>
</gene>
<dbReference type="PANTHER" id="PTHR30404">
    <property type="entry name" value="N-ACETYLMURAMOYL-L-ALANINE AMIDASE"/>
    <property type="match status" value="1"/>
</dbReference>